<dbReference type="OMA" id="LNDEHEC"/>
<dbReference type="InterPro" id="IPR036397">
    <property type="entry name" value="RNaseH_sf"/>
</dbReference>
<dbReference type="EMBL" id="CM003604">
    <property type="protein sequence ID" value="KYP73982.1"/>
    <property type="molecule type" value="Genomic_DNA"/>
</dbReference>
<dbReference type="GO" id="GO:0003676">
    <property type="term" value="F:nucleic acid binding"/>
    <property type="evidence" value="ECO:0007669"/>
    <property type="project" value="InterPro"/>
</dbReference>
<dbReference type="Gramene" id="C.cajan_06462.t">
    <property type="protein sequence ID" value="C.cajan_06462.t"/>
    <property type="gene ID" value="C.cajan_06462"/>
</dbReference>
<dbReference type="InterPro" id="IPR001584">
    <property type="entry name" value="Integrase_cat-core"/>
</dbReference>
<dbReference type="InterPro" id="IPR012337">
    <property type="entry name" value="RNaseH-like_sf"/>
</dbReference>
<dbReference type="Pfam" id="PF00665">
    <property type="entry name" value="rve"/>
    <property type="match status" value="1"/>
</dbReference>
<dbReference type="PROSITE" id="PS50994">
    <property type="entry name" value="INTEGRASE"/>
    <property type="match status" value="1"/>
</dbReference>
<name>A0A151U3T1_CAJCA</name>
<organism evidence="2 3">
    <name type="scientific">Cajanus cajan</name>
    <name type="common">Pigeon pea</name>
    <name type="synonym">Cajanus indicus</name>
    <dbReference type="NCBI Taxonomy" id="3821"/>
    <lineage>
        <taxon>Eukaryota</taxon>
        <taxon>Viridiplantae</taxon>
        <taxon>Streptophyta</taxon>
        <taxon>Embryophyta</taxon>
        <taxon>Tracheophyta</taxon>
        <taxon>Spermatophyta</taxon>
        <taxon>Magnoliopsida</taxon>
        <taxon>eudicotyledons</taxon>
        <taxon>Gunneridae</taxon>
        <taxon>Pentapetalae</taxon>
        <taxon>rosids</taxon>
        <taxon>fabids</taxon>
        <taxon>Fabales</taxon>
        <taxon>Fabaceae</taxon>
        <taxon>Papilionoideae</taxon>
        <taxon>50 kb inversion clade</taxon>
        <taxon>NPAAA clade</taxon>
        <taxon>indigoferoid/millettioid clade</taxon>
        <taxon>Phaseoleae</taxon>
        <taxon>Cajanus</taxon>
    </lineage>
</organism>
<proteinExistence type="predicted"/>
<sequence>MNEKLLECKSQATALLNSFDEVQLEHISRSENEIANELAHIASGYKISRECLESLVCIRNELNDEHECLIIDTSTIQDWRKELIEYLQNPNSQAERKVKYRALNYVILNDELFKRGFDGVLFKCLGNHESYIAMAEVHEGICGAHQAGEKMKWTLSRKGYFWPSMFKDCIEFAKGCEECKKHGPIHRVPATKLHAIVKPWPFRGWVIDVIGQIHPPSAKNHKYIIVAIDYFTKWVEAIPVKEVDQKEVINFIEDHIIFRFGIPQTITTDQGTVNSPKNATQTTPYKLVYGHEAILPIDINLKSIHVQRQNESPVEDYWNLMYDELIRLDDERMTAMQNVIHQKEKIARVYNKRVKSKQFSSGDLVIKVILPMDQKSRDQGKWTYNWEGPFTIERLYSNNAYLIKELNSRNASKVINGKYLKKFHESSMY</sequence>
<dbReference type="PANTHER" id="PTHR48475">
    <property type="entry name" value="RIBONUCLEASE H"/>
    <property type="match status" value="1"/>
</dbReference>
<reference evidence="2 3" key="1">
    <citation type="journal article" date="2012" name="Nat. Biotechnol.">
        <title>Draft genome sequence of pigeonpea (Cajanus cajan), an orphan legume crop of resource-poor farmers.</title>
        <authorList>
            <person name="Varshney R.K."/>
            <person name="Chen W."/>
            <person name="Li Y."/>
            <person name="Bharti A.K."/>
            <person name="Saxena R.K."/>
            <person name="Schlueter J.A."/>
            <person name="Donoghue M.T."/>
            <person name="Azam S."/>
            <person name="Fan G."/>
            <person name="Whaley A.M."/>
            <person name="Farmer A.D."/>
            <person name="Sheridan J."/>
            <person name="Iwata A."/>
            <person name="Tuteja R."/>
            <person name="Penmetsa R.V."/>
            <person name="Wu W."/>
            <person name="Upadhyaya H.D."/>
            <person name="Yang S.P."/>
            <person name="Shah T."/>
            <person name="Saxena K.B."/>
            <person name="Michael T."/>
            <person name="McCombie W.R."/>
            <person name="Yang B."/>
            <person name="Zhang G."/>
            <person name="Yang H."/>
            <person name="Wang J."/>
            <person name="Spillane C."/>
            <person name="Cook D.R."/>
            <person name="May G.D."/>
            <person name="Xu X."/>
            <person name="Jackson S.A."/>
        </authorList>
    </citation>
    <scope>NUCLEOTIDE SEQUENCE [LARGE SCALE GENOMIC DNA]</scope>
    <source>
        <strain evidence="3">cv. Asha</strain>
    </source>
</reference>
<dbReference type="Gene3D" id="1.10.340.70">
    <property type="match status" value="1"/>
</dbReference>
<dbReference type="GO" id="GO:0015074">
    <property type="term" value="P:DNA integration"/>
    <property type="evidence" value="ECO:0007669"/>
    <property type="project" value="InterPro"/>
</dbReference>
<dbReference type="Pfam" id="PF17921">
    <property type="entry name" value="Integrase_H2C2"/>
    <property type="match status" value="1"/>
</dbReference>
<accession>A0A151U3T1</accession>
<dbReference type="PANTHER" id="PTHR48475:SF1">
    <property type="entry name" value="RNASE H TYPE-1 DOMAIN-CONTAINING PROTEIN"/>
    <property type="match status" value="1"/>
</dbReference>
<evidence type="ECO:0000313" key="2">
    <source>
        <dbReference type="EMBL" id="KYP73982.1"/>
    </source>
</evidence>
<dbReference type="SUPFAM" id="SSF53098">
    <property type="entry name" value="Ribonuclease H-like"/>
    <property type="match status" value="1"/>
</dbReference>
<evidence type="ECO:0000259" key="1">
    <source>
        <dbReference type="PROSITE" id="PS50994"/>
    </source>
</evidence>
<dbReference type="AlphaFoldDB" id="A0A151U3T1"/>
<protein>
    <submittedName>
        <fullName evidence="2">Gypsy retrotransposon integrase-like protein 1</fullName>
    </submittedName>
</protein>
<dbReference type="Gene3D" id="3.30.420.10">
    <property type="entry name" value="Ribonuclease H-like superfamily/Ribonuclease H"/>
    <property type="match status" value="1"/>
</dbReference>
<keyword evidence="3" id="KW-1185">Reference proteome</keyword>
<dbReference type="InterPro" id="IPR041588">
    <property type="entry name" value="Integrase_H2C2"/>
</dbReference>
<evidence type="ECO:0000313" key="3">
    <source>
        <dbReference type="Proteomes" id="UP000075243"/>
    </source>
</evidence>
<gene>
    <name evidence="2" type="ORF">KK1_006647</name>
</gene>
<feature type="domain" description="Integrase catalytic" evidence="1">
    <location>
        <begin position="197"/>
        <end position="379"/>
    </location>
</feature>
<dbReference type="Proteomes" id="UP000075243">
    <property type="component" value="Chromosome 2"/>
</dbReference>